<name>A0AA88DRJ2_FICCA</name>
<dbReference type="EMBL" id="BTGU01000096">
    <property type="protein sequence ID" value="GMN60225.1"/>
    <property type="molecule type" value="Genomic_DNA"/>
</dbReference>
<gene>
    <name evidence="1" type="ORF">TIFTF001_029317</name>
</gene>
<protein>
    <submittedName>
        <fullName evidence="1">Uncharacterized protein</fullName>
    </submittedName>
</protein>
<keyword evidence="2" id="KW-1185">Reference proteome</keyword>
<dbReference type="AlphaFoldDB" id="A0AA88DRJ2"/>
<organism evidence="1 2">
    <name type="scientific">Ficus carica</name>
    <name type="common">Common fig</name>
    <dbReference type="NCBI Taxonomy" id="3494"/>
    <lineage>
        <taxon>Eukaryota</taxon>
        <taxon>Viridiplantae</taxon>
        <taxon>Streptophyta</taxon>
        <taxon>Embryophyta</taxon>
        <taxon>Tracheophyta</taxon>
        <taxon>Spermatophyta</taxon>
        <taxon>Magnoliopsida</taxon>
        <taxon>eudicotyledons</taxon>
        <taxon>Gunneridae</taxon>
        <taxon>Pentapetalae</taxon>
        <taxon>rosids</taxon>
        <taxon>fabids</taxon>
        <taxon>Rosales</taxon>
        <taxon>Moraceae</taxon>
        <taxon>Ficeae</taxon>
        <taxon>Ficus</taxon>
    </lineage>
</organism>
<evidence type="ECO:0000313" key="1">
    <source>
        <dbReference type="EMBL" id="GMN60225.1"/>
    </source>
</evidence>
<dbReference type="Proteomes" id="UP001187192">
    <property type="component" value="Unassembled WGS sequence"/>
</dbReference>
<reference evidence="1" key="1">
    <citation type="submission" date="2023-07" db="EMBL/GenBank/DDBJ databases">
        <title>draft genome sequence of fig (Ficus carica).</title>
        <authorList>
            <person name="Takahashi T."/>
            <person name="Nishimura K."/>
        </authorList>
    </citation>
    <scope>NUCLEOTIDE SEQUENCE</scope>
</reference>
<proteinExistence type="predicted"/>
<accession>A0AA88DRJ2</accession>
<sequence>MKKLCGNDRQKLFTITPPSARMIGKNSLRIDIPQNSKDYPNKEFEKTGKWAERHTRWLDMRVKPYGEFKNASFKIIADKIDDFSEQETQESFESMGTILTKTSGNAEHSGRIRGQYKFFKQSQYFNFVQSSRKNAEVSDMKW</sequence>
<evidence type="ECO:0000313" key="2">
    <source>
        <dbReference type="Proteomes" id="UP001187192"/>
    </source>
</evidence>
<comment type="caution">
    <text evidence="1">The sequence shown here is derived from an EMBL/GenBank/DDBJ whole genome shotgun (WGS) entry which is preliminary data.</text>
</comment>